<dbReference type="Gene3D" id="1.20.1250.20">
    <property type="entry name" value="MFS general substrate transporter like domains"/>
    <property type="match status" value="2"/>
</dbReference>
<keyword evidence="3" id="KW-0812">Transmembrane</keyword>
<gene>
    <name evidence="5" type="ORF">RDWZM_008547</name>
</gene>
<comment type="subcellular location">
    <subcellularLocation>
        <location evidence="1">Membrane</location>
        <topology evidence="1">Multi-pass membrane protein</topology>
    </subcellularLocation>
</comment>
<feature type="transmembrane region" description="Helical" evidence="3">
    <location>
        <begin position="876"/>
        <end position="894"/>
    </location>
</feature>
<evidence type="ECO:0000259" key="4">
    <source>
        <dbReference type="PROSITE" id="PS50850"/>
    </source>
</evidence>
<evidence type="ECO:0000313" key="6">
    <source>
        <dbReference type="Proteomes" id="UP001142055"/>
    </source>
</evidence>
<dbReference type="Pfam" id="PF07690">
    <property type="entry name" value="MFS_1"/>
    <property type="match status" value="2"/>
</dbReference>
<feature type="transmembrane region" description="Helical" evidence="3">
    <location>
        <begin position="199"/>
        <end position="220"/>
    </location>
</feature>
<feature type="transmembrane region" description="Helical" evidence="3">
    <location>
        <begin position="938"/>
        <end position="964"/>
    </location>
</feature>
<reference evidence="5" key="1">
    <citation type="submission" date="2022-12" db="EMBL/GenBank/DDBJ databases">
        <title>Genome assemblies of Blomia tropicalis.</title>
        <authorList>
            <person name="Cui Y."/>
        </authorList>
    </citation>
    <scope>NUCLEOTIDE SEQUENCE</scope>
    <source>
        <tissue evidence="5">Adult mites</tissue>
    </source>
</reference>
<feature type="compositionally biased region" description="Low complexity" evidence="2">
    <location>
        <begin position="570"/>
        <end position="581"/>
    </location>
</feature>
<accession>A0A9Q0RKF9</accession>
<feature type="transmembrane region" description="Helical" evidence="3">
    <location>
        <begin position="256"/>
        <end position="275"/>
    </location>
</feature>
<keyword evidence="3" id="KW-1133">Transmembrane helix</keyword>
<feature type="transmembrane region" description="Helical" evidence="3">
    <location>
        <begin position="833"/>
        <end position="856"/>
    </location>
</feature>
<feature type="transmembrane region" description="Helical" evidence="3">
    <location>
        <begin position="906"/>
        <end position="932"/>
    </location>
</feature>
<feature type="transmembrane region" description="Helical" evidence="3">
    <location>
        <begin position="99"/>
        <end position="129"/>
    </location>
</feature>
<evidence type="ECO:0000256" key="3">
    <source>
        <dbReference type="SAM" id="Phobius"/>
    </source>
</evidence>
<feature type="region of interest" description="Disordered" evidence="2">
    <location>
        <begin position="554"/>
        <end position="581"/>
    </location>
</feature>
<keyword evidence="3" id="KW-0472">Membrane</keyword>
<evidence type="ECO:0000256" key="2">
    <source>
        <dbReference type="SAM" id="MobiDB-lite"/>
    </source>
</evidence>
<name>A0A9Q0RKF9_BLOTA</name>
<organism evidence="5 6">
    <name type="scientific">Blomia tropicalis</name>
    <name type="common">Mite</name>
    <dbReference type="NCBI Taxonomy" id="40697"/>
    <lineage>
        <taxon>Eukaryota</taxon>
        <taxon>Metazoa</taxon>
        <taxon>Ecdysozoa</taxon>
        <taxon>Arthropoda</taxon>
        <taxon>Chelicerata</taxon>
        <taxon>Arachnida</taxon>
        <taxon>Acari</taxon>
        <taxon>Acariformes</taxon>
        <taxon>Sarcoptiformes</taxon>
        <taxon>Astigmata</taxon>
        <taxon>Glycyphagoidea</taxon>
        <taxon>Echimyopodidae</taxon>
        <taxon>Blomia</taxon>
    </lineage>
</organism>
<dbReference type="GO" id="GO:0008028">
    <property type="term" value="F:monocarboxylic acid transmembrane transporter activity"/>
    <property type="evidence" value="ECO:0007669"/>
    <property type="project" value="TreeGrafter"/>
</dbReference>
<dbReference type="SUPFAM" id="SSF103473">
    <property type="entry name" value="MFS general substrate transporter"/>
    <property type="match status" value="2"/>
</dbReference>
<proteinExistence type="predicted"/>
<dbReference type="PANTHER" id="PTHR11360">
    <property type="entry name" value="MONOCARBOXYLATE TRANSPORTER"/>
    <property type="match status" value="1"/>
</dbReference>
<dbReference type="GO" id="GO:0016020">
    <property type="term" value="C:membrane"/>
    <property type="evidence" value="ECO:0007669"/>
    <property type="project" value="UniProtKB-SubCell"/>
</dbReference>
<dbReference type="Proteomes" id="UP001142055">
    <property type="component" value="Chromosome 3"/>
</dbReference>
<feature type="domain" description="Major facilitator superfamily (MFS) profile" evidence="4">
    <location>
        <begin position="834"/>
        <end position="1042"/>
    </location>
</feature>
<dbReference type="AlphaFoldDB" id="A0A9Q0RKF9"/>
<dbReference type="OMA" id="FFITIRE"/>
<feature type="transmembrane region" description="Helical" evidence="3">
    <location>
        <begin position="227"/>
        <end position="250"/>
    </location>
</feature>
<comment type="caution">
    <text evidence="5">The sequence shown here is derived from an EMBL/GenBank/DDBJ whole genome shotgun (WGS) entry which is preliminary data.</text>
</comment>
<dbReference type="PANTHER" id="PTHR11360:SF286">
    <property type="entry name" value="GH22266P"/>
    <property type="match status" value="1"/>
</dbReference>
<dbReference type="InterPro" id="IPR036259">
    <property type="entry name" value="MFS_trans_sf"/>
</dbReference>
<feature type="transmembrane region" description="Helical" evidence="3">
    <location>
        <begin position="976"/>
        <end position="998"/>
    </location>
</feature>
<dbReference type="InterPro" id="IPR050327">
    <property type="entry name" value="Proton-linked_MCT"/>
</dbReference>
<dbReference type="EMBL" id="JAPWDV010000003">
    <property type="protein sequence ID" value="KAJ6217390.1"/>
    <property type="molecule type" value="Genomic_DNA"/>
</dbReference>
<dbReference type="PROSITE" id="PS50850">
    <property type="entry name" value="MFS"/>
    <property type="match status" value="1"/>
</dbReference>
<sequence>MPPHAGTPTSTTTLPSTYQSVLLSISGDSKISLQHTSVQQLGTIPEGRELVDKSPGNHQEDQVSLSPTTVTGGPPILIDDDQFDEPHVLIQDPAPDGGYGWVIVLASFLCNLIVDGIAYTFGLFLDIFVLHFGTSKSKVALCGALLNGCYLGAGPIISSLANRYGCRFVTILGSILACIALIISTAAPNIETLMVTYGVFGGIGFGMIYLPAIVSVGYYFTSKRAFATGVAVCGSGLGTFIFAPFCQYLLSVTTWQNTLFILALLVLMCAAFGSLMRPLNIHAEAVLAEEDEDQVENCELRKPLLQRIAEEKRRRLLAHSNSQFLLMMQNGSIDMNDPTFNELKARLTMNTEPGVHSTLYLDQLFAQSPFPTTPSPTPTPSIYYPSASVNQSLMTLEKHQLSPIMEKKVVSIENLSDDNSAETLNQLTVTTVVEVDHHQRLQDVFNKLDAEELEETTIEGEENETKKEDDKKLKCLPLLAIPQVKANSRMQKMVKNLIVLHCIRLLLAMIHQGDDISSISPSSVTLPQSPTHEEGQSNANFQSVNQAVSASLLGSNNSTQFRSRRSTMRSQNSGSDSLSLLNPSSAALMHNQPSASPTNLGSTQIPVQVILSTPNHQSKEINDSKDSKDNTMNKRINSKQTIHVRPMYKKDIFYSGSTQYIPHSQLSLSHQCQSGVSVVGQSMVSIPARDIIDKVQKQIAAREQEMAEAEEAATNGGVVGSPRNGIQLRHRNFCNKIVKIICPFKNDLDCYKKGDKESNCDEAKQLQLTTASHIKDETGNDIDETDSNNIERIAHDQIKPKQSIMAKLRSKIPPSMRTILNEMLDLSLLRDSSAFTILAISNVFGMMGFYVPFVYIAQFASSSIKDGDDMVSKESAALLISVIGITNTFGRLLFGFISDRIARNGSFLGIPMTALGLNNFCVFISGVSVALIPFCDSYLTVMIVCIMFGLFVSAYICLTSIILVDMLGLDKLTNAFGLLCLFRGASSMIGPPLAGIIFDMTQSYMVTFVSAGILLIFASVMAFFITIREHTVDQEPENECDA</sequence>
<keyword evidence="6" id="KW-1185">Reference proteome</keyword>
<dbReference type="InterPro" id="IPR011701">
    <property type="entry name" value="MFS"/>
</dbReference>
<feature type="transmembrane region" description="Helical" evidence="3">
    <location>
        <begin position="168"/>
        <end position="187"/>
    </location>
</feature>
<dbReference type="CDD" id="cd17352">
    <property type="entry name" value="MFS_MCT_SLC16"/>
    <property type="match status" value="1"/>
</dbReference>
<feature type="transmembrane region" description="Helical" evidence="3">
    <location>
        <begin position="1004"/>
        <end position="1025"/>
    </location>
</feature>
<evidence type="ECO:0000256" key="1">
    <source>
        <dbReference type="ARBA" id="ARBA00004141"/>
    </source>
</evidence>
<evidence type="ECO:0000313" key="5">
    <source>
        <dbReference type="EMBL" id="KAJ6217390.1"/>
    </source>
</evidence>
<protein>
    <recommendedName>
        <fullName evidence="4">Major facilitator superfamily (MFS) profile domain-containing protein</fullName>
    </recommendedName>
</protein>
<dbReference type="InterPro" id="IPR020846">
    <property type="entry name" value="MFS_dom"/>
</dbReference>